<gene>
    <name evidence="1" type="ORF">OF376_00150</name>
</gene>
<evidence type="ECO:0000313" key="2">
    <source>
        <dbReference type="Proteomes" id="UP001208245"/>
    </source>
</evidence>
<reference evidence="1 2" key="1">
    <citation type="journal article" date="2020" name="Int. J. Syst. Evol. Microbiol.">
        <title>Ureaplasma miroungigenitalium sp. nov. isolated from northern elephant seals (Mirounga angustirostris) and Ureaplasma zalophigenitalium sp. nov. isolated from California sea lions (Zalophus californianus).</title>
        <authorList>
            <person name="Volokhov D.V."/>
            <person name="Gulland F.M."/>
            <person name="Gao Y."/>
            <person name="Chizhikov V.E."/>
        </authorList>
    </citation>
    <scope>NUCLEOTIDE SEQUENCE [LARGE SCALE GENOMIC DNA]</scope>
    <source>
        <strain evidence="1 2">ES3182-GEN</strain>
    </source>
</reference>
<name>A0ABT3BLQ3_9BACT</name>
<comment type="caution">
    <text evidence="1">The sequence shown here is derived from an EMBL/GenBank/DDBJ whole genome shotgun (WGS) entry which is preliminary data.</text>
</comment>
<sequence length="93" mass="10878">MFQYTLNLYKKYHFFSGYVITDPSQMSILEVLAYILEPHNRCSAKVLSFKIKSQQKINDLRAGDLIIVKAELVNSVDKKFFVLIDYEKLELVI</sequence>
<proteinExistence type="predicted"/>
<dbReference type="RefSeq" id="WP_263821532.1">
    <property type="nucleotide sequence ID" value="NZ_JAOXHK010000001.1"/>
</dbReference>
<accession>A0ABT3BLQ3</accession>
<evidence type="ECO:0000313" key="1">
    <source>
        <dbReference type="EMBL" id="MCV3728201.1"/>
    </source>
</evidence>
<protein>
    <submittedName>
        <fullName evidence="1">Uncharacterized protein</fullName>
    </submittedName>
</protein>
<keyword evidence="2" id="KW-1185">Reference proteome</keyword>
<dbReference type="EMBL" id="JAOXHL010000001">
    <property type="protein sequence ID" value="MCV3728201.1"/>
    <property type="molecule type" value="Genomic_DNA"/>
</dbReference>
<organism evidence="1 2">
    <name type="scientific">Ureaplasma miroungigenitalium</name>
    <dbReference type="NCBI Taxonomy" id="1042321"/>
    <lineage>
        <taxon>Bacteria</taxon>
        <taxon>Bacillati</taxon>
        <taxon>Mycoplasmatota</taxon>
        <taxon>Mycoplasmoidales</taxon>
        <taxon>Mycoplasmoidaceae</taxon>
        <taxon>Ureaplasma</taxon>
    </lineage>
</organism>
<dbReference type="Proteomes" id="UP001208245">
    <property type="component" value="Unassembled WGS sequence"/>
</dbReference>